<feature type="region of interest" description="Disordered" evidence="1">
    <location>
        <begin position="229"/>
        <end position="310"/>
    </location>
</feature>
<feature type="region of interest" description="Disordered" evidence="1">
    <location>
        <begin position="1"/>
        <end position="23"/>
    </location>
</feature>
<dbReference type="RefSeq" id="WP_303541898.1">
    <property type="nucleotide sequence ID" value="NZ_JAUOTP010000003.1"/>
</dbReference>
<accession>A0ABT8Y8G3</accession>
<reference evidence="3" key="1">
    <citation type="submission" date="2023-07" db="EMBL/GenBank/DDBJ databases">
        <authorList>
            <person name="Kim M."/>
        </authorList>
    </citation>
    <scope>NUCLEOTIDE SEQUENCE</scope>
    <source>
        <strain evidence="3">BIUV-7</strain>
    </source>
</reference>
<sequence>MTGRSKAFSSIGFRKKRRKRGAAQVKIRERPGRSIVDARLDAPARWPGVSLPYRPSRIVFDTADEHPTTPVESVAMEPVPAPIPNHDPCLPKRTVPERLLSASQLEMWSMRATPGHRPSPASFKANKEGVGLKLAEDVYRKGFFLSNGTGAGKERQIARWLLDNWLEGRQRNIWVTKKTRLCWTIHLRLDRAWWSQRRHPAGLQLEIDEPIKLDQGVLLWTPARRLPSFPRSGSEAKQSRADLRCDEDKEPASIADAAPADARQEHGPSGPSRAPPREHVGGGTTPHRDMRLSQRALRRRYRKRTTPRSAKVFSCTAPPAAAFWCRGAS</sequence>
<gene>
    <name evidence="3" type="ORF">Q4F19_09515</name>
</gene>
<feature type="compositionally biased region" description="Basic and acidic residues" evidence="1">
    <location>
        <begin position="237"/>
        <end position="251"/>
    </location>
</feature>
<keyword evidence="4" id="KW-1185">Reference proteome</keyword>
<dbReference type="EMBL" id="JAUOTP010000003">
    <property type="protein sequence ID" value="MDO6414617.1"/>
    <property type="molecule type" value="Genomic_DNA"/>
</dbReference>
<dbReference type="InterPro" id="IPR039187">
    <property type="entry name" value="SNO_AAA"/>
</dbReference>
<evidence type="ECO:0000259" key="2">
    <source>
        <dbReference type="Pfam" id="PF13872"/>
    </source>
</evidence>
<dbReference type="InterPro" id="IPR026741">
    <property type="entry name" value="SNO"/>
</dbReference>
<feature type="compositionally biased region" description="Low complexity" evidence="1">
    <location>
        <begin position="252"/>
        <end position="261"/>
    </location>
</feature>
<evidence type="ECO:0000313" key="4">
    <source>
        <dbReference type="Proteomes" id="UP001169764"/>
    </source>
</evidence>
<dbReference type="Proteomes" id="UP001169764">
    <property type="component" value="Unassembled WGS sequence"/>
</dbReference>
<evidence type="ECO:0000256" key="1">
    <source>
        <dbReference type="SAM" id="MobiDB-lite"/>
    </source>
</evidence>
<feature type="compositionally biased region" description="Basic and acidic residues" evidence="1">
    <location>
        <begin position="275"/>
        <end position="292"/>
    </location>
</feature>
<name>A0ABT8Y8G3_9SPHN</name>
<proteinExistence type="predicted"/>
<comment type="caution">
    <text evidence="3">The sequence shown here is derived from an EMBL/GenBank/DDBJ whole genome shotgun (WGS) entry which is preliminary data.</text>
</comment>
<feature type="compositionally biased region" description="Basic residues" evidence="1">
    <location>
        <begin position="296"/>
        <end position="306"/>
    </location>
</feature>
<feature type="domain" description="Strawberry notch AAA" evidence="2">
    <location>
        <begin position="65"/>
        <end position="182"/>
    </location>
</feature>
<dbReference type="PANTHER" id="PTHR12706:SF30">
    <property type="entry name" value="PROTEIN STRAWBERRY NOTCH-RELATED"/>
    <property type="match status" value="1"/>
</dbReference>
<organism evidence="3 4">
    <name type="scientific">Sphingomonas natans</name>
    <dbReference type="NCBI Taxonomy" id="3063330"/>
    <lineage>
        <taxon>Bacteria</taxon>
        <taxon>Pseudomonadati</taxon>
        <taxon>Pseudomonadota</taxon>
        <taxon>Alphaproteobacteria</taxon>
        <taxon>Sphingomonadales</taxon>
        <taxon>Sphingomonadaceae</taxon>
        <taxon>Sphingomonas</taxon>
    </lineage>
</organism>
<protein>
    <submittedName>
        <fullName evidence="3">Strawberry notch family protein</fullName>
    </submittedName>
</protein>
<dbReference type="PANTHER" id="PTHR12706">
    <property type="entry name" value="STRAWBERRY NOTCH-RELATED"/>
    <property type="match status" value="1"/>
</dbReference>
<evidence type="ECO:0000313" key="3">
    <source>
        <dbReference type="EMBL" id="MDO6414617.1"/>
    </source>
</evidence>
<dbReference type="Pfam" id="PF13872">
    <property type="entry name" value="AAA_34"/>
    <property type="match status" value="1"/>
</dbReference>